<proteinExistence type="predicted"/>
<comment type="caution">
    <text evidence="2">The sequence shown here is derived from an EMBL/GenBank/DDBJ whole genome shotgun (WGS) entry which is preliminary data.</text>
</comment>
<dbReference type="Gene3D" id="2.60.120.10">
    <property type="entry name" value="Jelly Rolls"/>
    <property type="match status" value="1"/>
</dbReference>
<dbReference type="InterPro" id="IPR014710">
    <property type="entry name" value="RmlC-like_jellyroll"/>
</dbReference>
<dbReference type="SUPFAM" id="SSF51206">
    <property type="entry name" value="cAMP-binding domain-like"/>
    <property type="match status" value="1"/>
</dbReference>
<feature type="domain" description="Cyclic nucleotide-binding" evidence="1">
    <location>
        <begin position="18"/>
        <end position="120"/>
    </location>
</feature>
<reference evidence="2 3" key="1">
    <citation type="submission" date="2019-07" db="EMBL/GenBank/DDBJ databases">
        <title>Genomic Encyclopedia of Type Strains, Phase IV (KMG-IV): sequencing the most valuable type-strain genomes for metagenomic binning, comparative biology and taxonomic classification.</title>
        <authorList>
            <person name="Goeker M."/>
        </authorList>
    </citation>
    <scope>NUCLEOTIDE SEQUENCE [LARGE SCALE GENOMIC DNA]</scope>
    <source>
        <strain evidence="2 3">DSM 18961</strain>
    </source>
</reference>
<dbReference type="InterPro" id="IPR018490">
    <property type="entry name" value="cNMP-bd_dom_sf"/>
</dbReference>
<dbReference type="Proteomes" id="UP000323136">
    <property type="component" value="Unassembled WGS sequence"/>
</dbReference>
<dbReference type="OrthoDB" id="792939at2"/>
<evidence type="ECO:0000259" key="1">
    <source>
        <dbReference type="PROSITE" id="PS50042"/>
    </source>
</evidence>
<dbReference type="CDD" id="cd00038">
    <property type="entry name" value="CAP_ED"/>
    <property type="match status" value="1"/>
</dbReference>
<evidence type="ECO:0000313" key="2">
    <source>
        <dbReference type="EMBL" id="TYP96762.1"/>
    </source>
</evidence>
<name>A0A5S5DPK2_9FLAO</name>
<organism evidence="2 3">
    <name type="scientific">Tenacibaculum adriaticum</name>
    <dbReference type="NCBI Taxonomy" id="413713"/>
    <lineage>
        <taxon>Bacteria</taxon>
        <taxon>Pseudomonadati</taxon>
        <taxon>Bacteroidota</taxon>
        <taxon>Flavobacteriia</taxon>
        <taxon>Flavobacteriales</taxon>
        <taxon>Flavobacteriaceae</taxon>
        <taxon>Tenacibaculum</taxon>
    </lineage>
</organism>
<keyword evidence="3" id="KW-1185">Reference proteome</keyword>
<gene>
    <name evidence="2" type="ORF">C7447_10661</name>
</gene>
<accession>A0A5S5DPK2</accession>
<dbReference type="InterPro" id="IPR000595">
    <property type="entry name" value="cNMP-bd_dom"/>
</dbReference>
<dbReference type="PROSITE" id="PS50042">
    <property type="entry name" value="CNMP_BINDING_3"/>
    <property type="match status" value="1"/>
</dbReference>
<dbReference type="AlphaFoldDB" id="A0A5S5DPK2"/>
<dbReference type="RefSeq" id="WP_148871063.1">
    <property type="nucleotide sequence ID" value="NZ_VNIA01000006.1"/>
</dbReference>
<evidence type="ECO:0000313" key="3">
    <source>
        <dbReference type="Proteomes" id="UP000323136"/>
    </source>
</evidence>
<sequence>MKTISDSDCQLLYDYMQLAAPISDDFFSELIKYFKKRKFAKGETILKEGEIAFRSNIVIKGVVHQFVYDEDIPITTNISPKGFAFNSLKSYMERTPSIEIQEAITDVEILSIEKKDLEMLSKKWTEMAYIMYKIHESILLDRENRMSLLQYRNPSKRFQLFHEMEERSNSMLKSTPDKYIASYLNMTPQQYSKEKRLQKRLYK</sequence>
<dbReference type="EMBL" id="VNIA01000006">
    <property type="protein sequence ID" value="TYP96762.1"/>
    <property type="molecule type" value="Genomic_DNA"/>
</dbReference>
<protein>
    <submittedName>
        <fullName evidence="2">CRP-like cAMP-binding protein</fullName>
    </submittedName>
</protein>